<dbReference type="AlphaFoldDB" id="A0A8J6AZ06"/>
<dbReference type="EMBL" id="JAHDYR010000069">
    <property type="protein sequence ID" value="KAG9389432.1"/>
    <property type="molecule type" value="Genomic_DNA"/>
</dbReference>
<evidence type="ECO:0000313" key="1">
    <source>
        <dbReference type="EMBL" id="KAG9389432.1"/>
    </source>
</evidence>
<protein>
    <submittedName>
        <fullName evidence="1">Uncharacterized protein</fullName>
    </submittedName>
</protein>
<name>A0A8J6AZ06_9EUKA</name>
<reference evidence="1" key="1">
    <citation type="submission" date="2021-05" db="EMBL/GenBank/DDBJ databases">
        <title>A free-living protist that lacks canonical eukaryotic 1 DNA replication and segregation systems.</title>
        <authorList>
            <person name="Salas-Leiva D.E."/>
            <person name="Tromer E.C."/>
            <person name="Curtis B.A."/>
            <person name="Jerlstrom-Hultqvist J."/>
            <person name="Kolisko M."/>
            <person name="Yi Z."/>
            <person name="Salas-Leiva J.S."/>
            <person name="Gallot-Lavallee L."/>
            <person name="Kops G.J.P.L."/>
            <person name="Archibald J.M."/>
            <person name="Simpson A.G.B."/>
            <person name="Roger A.J."/>
        </authorList>
    </citation>
    <scope>NUCLEOTIDE SEQUENCE</scope>
    <source>
        <strain evidence="1">BICM</strain>
    </source>
</reference>
<gene>
    <name evidence="1" type="ORF">J8273_8722</name>
</gene>
<proteinExistence type="predicted"/>
<dbReference type="Proteomes" id="UP000717585">
    <property type="component" value="Unassembled WGS sequence"/>
</dbReference>
<keyword evidence="2" id="KW-1185">Reference proteome</keyword>
<organism evidence="1 2">
    <name type="scientific">Carpediemonas membranifera</name>
    <dbReference type="NCBI Taxonomy" id="201153"/>
    <lineage>
        <taxon>Eukaryota</taxon>
        <taxon>Metamonada</taxon>
        <taxon>Carpediemonas-like organisms</taxon>
        <taxon>Carpediemonas</taxon>
    </lineage>
</organism>
<sequence length="128" mass="13647">MNSTKSMGARTHPCFTPVFVLSHLSAPSTVIHDSSNVPRTALTNCGATPILTSFLTNMSLGTVSYALAMSNMTVAASSNVWCSCTTCMIWFVTCFLPWKPACSIGRYLSAVSCSLPFRSLPIPCITGV</sequence>
<evidence type="ECO:0000313" key="2">
    <source>
        <dbReference type="Proteomes" id="UP000717585"/>
    </source>
</evidence>
<accession>A0A8J6AZ06</accession>
<comment type="caution">
    <text evidence="1">The sequence shown here is derived from an EMBL/GenBank/DDBJ whole genome shotgun (WGS) entry which is preliminary data.</text>
</comment>